<reference evidence="1" key="1">
    <citation type="submission" date="2019-08" db="EMBL/GenBank/DDBJ databases">
        <authorList>
            <person name="Kucharzyk K."/>
            <person name="Murdoch R.W."/>
            <person name="Higgins S."/>
            <person name="Loffler F."/>
        </authorList>
    </citation>
    <scope>NUCLEOTIDE SEQUENCE</scope>
</reference>
<dbReference type="EMBL" id="VSSQ01019454">
    <property type="protein sequence ID" value="MPM63508.1"/>
    <property type="molecule type" value="Genomic_DNA"/>
</dbReference>
<comment type="caution">
    <text evidence="1">The sequence shown here is derived from an EMBL/GenBank/DDBJ whole genome shotgun (WGS) entry which is preliminary data.</text>
</comment>
<dbReference type="AlphaFoldDB" id="A0A645BEM5"/>
<evidence type="ECO:0000313" key="1">
    <source>
        <dbReference type="EMBL" id="MPM63508.1"/>
    </source>
</evidence>
<organism evidence="1">
    <name type="scientific">bioreactor metagenome</name>
    <dbReference type="NCBI Taxonomy" id="1076179"/>
    <lineage>
        <taxon>unclassified sequences</taxon>
        <taxon>metagenomes</taxon>
        <taxon>ecological metagenomes</taxon>
    </lineage>
</organism>
<gene>
    <name evidence="1" type="ORF">SDC9_110388</name>
</gene>
<accession>A0A645BEM5</accession>
<sequence length="137" mass="15350">MIGKNQLQNRPARIEHLGGVGDDVHPFGYRQGARGLQLAVFGILDQAHAARADLVDVLKVAQSGDFDAGQERSFQNGAVLFYLNFPAIDLECYHVSKSFLIYGFPVRKTGGMQMDKDIEMYIPLHVKRLAWNRGFVK</sequence>
<name>A0A645BEM5_9ZZZZ</name>
<protein>
    <submittedName>
        <fullName evidence="1">Uncharacterized protein</fullName>
    </submittedName>
</protein>
<proteinExistence type="predicted"/>